<evidence type="ECO:0000313" key="3">
    <source>
        <dbReference type="Proteomes" id="UP000076798"/>
    </source>
</evidence>
<dbReference type="InterPro" id="IPR050789">
    <property type="entry name" value="Diverse_Enzym_Activities"/>
</dbReference>
<dbReference type="EMBL" id="KV428124">
    <property type="protein sequence ID" value="KZT35906.1"/>
    <property type="molecule type" value="Genomic_DNA"/>
</dbReference>
<dbReference type="InterPro" id="IPR001466">
    <property type="entry name" value="Beta-lactam-related"/>
</dbReference>
<proteinExistence type="predicted"/>
<dbReference type="Gene3D" id="3.40.710.10">
    <property type="entry name" value="DD-peptidase/beta-lactamase superfamily"/>
    <property type="match status" value="1"/>
</dbReference>
<evidence type="ECO:0000259" key="1">
    <source>
        <dbReference type="Pfam" id="PF00144"/>
    </source>
</evidence>
<protein>
    <submittedName>
        <fullName evidence="2">Beta-lactamase/transpeptidase-like protein</fullName>
    </submittedName>
</protein>
<sequence length="410" mass="44192">MALHDDIRASIDSVLETSGLPGLVYAAVNKHGEIVYEGAMGERSANEPDTKMTVDTNFWVASFTKLVTTIACLQLIEQGKVSLTDIVDPILPEVAELQILEGSKGNWTFRKPKTKITVKMLLNHTAGLRYKEFTKLIHEWTVETSHPTEWEGGIEGISLPLVAEPGETWGYGSAVDWIGVLVERVSGLKLNEYFRQHIFEPLGIKNTFFGGDAPSDPPPRAGGYARGPDGKLNTFELQGTVPLLESNTFHAGGAGLISNASDFLKILACLLNEGVGTTGVRILTSETVALMFQDSIPPSLIESLHNPTPETEPGLRDVVGPDIAKGWGLSFMITKDPLPTGRGAGSAWWTGIASCYYTIDPANGIATVCLSQILPIGDPAVVNAWKKAETELYRGLQVRSAGPDLSASHL</sequence>
<dbReference type="Pfam" id="PF00144">
    <property type="entry name" value="Beta-lactamase"/>
    <property type="match status" value="1"/>
</dbReference>
<organism evidence="2 3">
    <name type="scientific">Sistotremastrum suecicum HHB10207 ss-3</name>
    <dbReference type="NCBI Taxonomy" id="1314776"/>
    <lineage>
        <taxon>Eukaryota</taxon>
        <taxon>Fungi</taxon>
        <taxon>Dikarya</taxon>
        <taxon>Basidiomycota</taxon>
        <taxon>Agaricomycotina</taxon>
        <taxon>Agaricomycetes</taxon>
        <taxon>Sistotremastrales</taxon>
        <taxon>Sistotremastraceae</taxon>
        <taxon>Sistotremastrum</taxon>
    </lineage>
</organism>
<dbReference type="Proteomes" id="UP000076798">
    <property type="component" value="Unassembled WGS sequence"/>
</dbReference>
<name>A0A166B1E5_9AGAM</name>
<dbReference type="SUPFAM" id="SSF56601">
    <property type="entry name" value="beta-lactamase/transpeptidase-like"/>
    <property type="match status" value="1"/>
</dbReference>
<evidence type="ECO:0000313" key="2">
    <source>
        <dbReference type="EMBL" id="KZT35906.1"/>
    </source>
</evidence>
<dbReference type="OrthoDB" id="428260at2759"/>
<dbReference type="InterPro" id="IPR012338">
    <property type="entry name" value="Beta-lactam/transpept-like"/>
</dbReference>
<feature type="domain" description="Beta-lactamase-related" evidence="1">
    <location>
        <begin position="11"/>
        <end position="389"/>
    </location>
</feature>
<reference evidence="2 3" key="1">
    <citation type="journal article" date="2016" name="Mol. Biol. Evol.">
        <title>Comparative Genomics of Early-Diverging Mushroom-Forming Fungi Provides Insights into the Origins of Lignocellulose Decay Capabilities.</title>
        <authorList>
            <person name="Nagy L.G."/>
            <person name="Riley R."/>
            <person name="Tritt A."/>
            <person name="Adam C."/>
            <person name="Daum C."/>
            <person name="Floudas D."/>
            <person name="Sun H."/>
            <person name="Yadav J.S."/>
            <person name="Pangilinan J."/>
            <person name="Larsson K.H."/>
            <person name="Matsuura K."/>
            <person name="Barry K."/>
            <person name="Labutti K."/>
            <person name="Kuo R."/>
            <person name="Ohm R.A."/>
            <person name="Bhattacharya S.S."/>
            <person name="Shirouzu T."/>
            <person name="Yoshinaga Y."/>
            <person name="Martin F.M."/>
            <person name="Grigoriev I.V."/>
            <person name="Hibbett D.S."/>
        </authorList>
    </citation>
    <scope>NUCLEOTIDE SEQUENCE [LARGE SCALE GENOMIC DNA]</scope>
    <source>
        <strain evidence="2 3">HHB10207 ss-3</strain>
    </source>
</reference>
<keyword evidence="3" id="KW-1185">Reference proteome</keyword>
<accession>A0A166B1E5</accession>
<dbReference type="PANTHER" id="PTHR43283">
    <property type="entry name" value="BETA-LACTAMASE-RELATED"/>
    <property type="match status" value="1"/>
</dbReference>
<gene>
    <name evidence="2" type="ORF">SISSUDRAFT_1050700</name>
</gene>
<dbReference type="PANTHER" id="PTHR43283:SF3">
    <property type="entry name" value="BETA-LACTAMASE FAMILY PROTEIN (AFU_ORTHOLOGUE AFUA_5G07500)"/>
    <property type="match status" value="1"/>
</dbReference>
<dbReference type="AlphaFoldDB" id="A0A166B1E5"/>